<proteinExistence type="inferred from homology"/>
<feature type="domain" description="Bulb-type lectin" evidence="31">
    <location>
        <begin position="1"/>
        <end position="112"/>
    </location>
</feature>
<dbReference type="PROSITE" id="PS00435">
    <property type="entry name" value="PEROXIDASE_1"/>
    <property type="match status" value="1"/>
</dbReference>
<sequence>MYWIDNDGKFLVSNSSHFAFGFTKTVDVTLFLLAVIHQDSSTIVWAANRDSPIQNSDNFAFDDTGNAFLQRGGSTIWSTGTANKGVSNIQLLDSGNLVLIGDDGSVVWQSFSHPTNTLLSNQEFSQGMKLTSNPRSKASNNLTYSLEIKSGNMILSAGFHPPQQYWSMGSDTRKTINKGGNSVTSAILSSNSWKFYDPTKVLLWQFIFSDSTNGNATWVAVLGDDGFINFMMLQGSTNPSSTKIPGDQCSRPAACDPYSVCYPGNQCQCPSPLPNCKSVTLPSCDNSSTGSLELVSGGDGLSYSVLGFVEPFNKTTLDGCKASCLGNCSCVAMFFEGSSGNCFMFNEIGSMEGSTNGANYSSYIKISSTSVGNSEGGGNKRSPFVIIIVIVTIIVIFGLLFAGYHFHRKSKKVPESPRASSEEDNFLEGISGMPIRFTYKDLQTATNNFSVKLGQGGFGSVYEGSLVDGTRLAVKQLEGIGQGKKEFRAEVSIIGSIHHLHLVRLKGFCAEGSHRLLVYEYMANGSLDKWLFKKGNNEFMLDWNTRYKIAVDTAKGLAYLHEDCDVKIVHCDIKPENVLLDDHFMAKVSDFGLAKLMNREQSHVFTTLRGTRGYLAPEWITNYAISEKSDVYSYGMVLLELIGGRKNYDAGESSEKSHFPSYAFKMLEEGKLKDIIDAKLTVDEEDERVSIAIKVALWCIQDDMYLRPPMIKVVQMLEGLSPVPQPPTSSQLGSRLFTNVFKSISEEGTSSGPSDCNSDAYLSAVRLSEKKLPTRDKLLSHLLKMRGTVAAVDPWSLCSATSFAYGTALRFAVKNSPRVEFGWKRLKVSCSASSPSLLGRRALMYVATTSFLMPSPNFAIATDENTLLQEEIRKVLSKGYAAGLLRLVFHDAGTFDKGDNTGGMNGSIVYELDRPESMGLQKSILGKAKVQLDAVRPVSWADLIAVAGAEAVLVCGGPKIPVQLGRIDATVPDLEGKLPEESLDAAAMKQCFHQKGFSAQELVALSGAHTLGSKGFGNPTVFDNSYYKILLEKPWSSSDGMTSMIGLPSDRALVQDDECLRWISKYADDQNLFFEDFKNVYIKLVNTGAKWRSV</sequence>
<keyword evidence="13" id="KW-0732">Signal</keyword>
<dbReference type="PRINTS" id="PR00459">
    <property type="entry name" value="ASPEROXIDASE"/>
</dbReference>
<evidence type="ECO:0000256" key="9">
    <source>
        <dbReference type="ARBA" id="ARBA00022617"/>
    </source>
</evidence>
<evidence type="ECO:0000256" key="27">
    <source>
        <dbReference type="PROSITE-ProRule" id="PRU10141"/>
    </source>
</evidence>
<evidence type="ECO:0000256" key="16">
    <source>
        <dbReference type="ARBA" id="ARBA00022777"/>
    </source>
</evidence>
<dbReference type="InterPro" id="IPR017441">
    <property type="entry name" value="Protein_kinase_ATP_BS"/>
</dbReference>
<dbReference type="InterPro" id="IPR002016">
    <property type="entry name" value="Haem_peroxidase"/>
</dbReference>
<evidence type="ECO:0000256" key="20">
    <source>
        <dbReference type="ARBA" id="ARBA00023004"/>
    </source>
</evidence>
<evidence type="ECO:0000256" key="26">
    <source>
        <dbReference type="ARBA" id="ARBA00048679"/>
    </source>
</evidence>
<keyword evidence="12" id="KW-0479">Metal-binding</keyword>
<keyword evidence="5" id="KW-0723">Serine/threonine-protein kinase</keyword>
<evidence type="ECO:0000259" key="31">
    <source>
        <dbReference type="PROSITE" id="PS50927"/>
    </source>
</evidence>
<dbReference type="PROSITE" id="PS50927">
    <property type="entry name" value="BULB_LECTIN"/>
    <property type="match status" value="1"/>
</dbReference>
<evidence type="ECO:0000256" key="25">
    <source>
        <dbReference type="ARBA" id="ARBA00047899"/>
    </source>
</evidence>
<evidence type="ECO:0000256" key="23">
    <source>
        <dbReference type="ARBA" id="ARBA00023170"/>
    </source>
</evidence>
<keyword evidence="16" id="KW-0418">Kinase</keyword>
<dbReference type="Proteomes" id="UP000826271">
    <property type="component" value="Unassembled WGS sequence"/>
</dbReference>
<evidence type="ECO:0000256" key="2">
    <source>
        <dbReference type="ARBA" id="ARBA00001970"/>
    </source>
</evidence>
<protein>
    <recommendedName>
        <fullName evidence="35">L-ascorbate peroxidase</fullName>
    </recommendedName>
</protein>
<dbReference type="FunFam" id="3.30.200.20:FF:000178">
    <property type="entry name" value="serine/threonine-protein kinase PBS1-like"/>
    <property type="match status" value="1"/>
</dbReference>
<keyword evidence="17 27" id="KW-0067">ATP-binding</keyword>
<evidence type="ECO:0000259" key="32">
    <source>
        <dbReference type="PROSITE" id="PS50948"/>
    </source>
</evidence>
<dbReference type="SUPFAM" id="SSF56112">
    <property type="entry name" value="Protein kinase-like (PK-like)"/>
    <property type="match status" value="1"/>
</dbReference>
<evidence type="ECO:0000313" key="33">
    <source>
        <dbReference type="EMBL" id="KAG8375792.1"/>
    </source>
</evidence>
<dbReference type="PANTHER" id="PTHR47976:SF1">
    <property type="entry name" value="G-TYPE LECTIN S-RECEPTOR-LIKE SERINE_THREONINE-PROTEIN KINASE SD2-5"/>
    <property type="match status" value="1"/>
</dbReference>
<evidence type="ECO:0000256" key="13">
    <source>
        <dbReference type="ARBA" id="ARBA00022729"/>
    </source>
</evidence>
<evidence type="ECO:0000256" key="15">
    <source>
        <dbReference type="ARBA" id="ARBA00022741"/>
    </source>
</evidence>
<dbReference type="PANTHER" id="PTHR47976">
    <property type="entry name" value="G-TYPE LECTIN S-RECEPTOR-LIKE SERINE/THREONINE-PROTEIN KINASE SD2-5"/>
    <property type="match status" value="1"/>
</dbReference>
<dbReference type="InterPro" id="IPR011009">
    <property type="entry name" value="Kinase-like_dom_sf"/>
</dbReference>
<dbReference type="FunFam" id="1.10.510.10:FF:000248">
    <property type="entry name" value="S-receptor-like kinase 5"/>
    <property type="match status" value="1"/>
</dbReference>
<feature type="domain" description="Protein kinase" evidence="29">
    <location>
        <begin position="447"/>
        <end position="706"/>
    </location>
</feature>
<dbReference type="FunFam" id="1.10.420.10:FF:000011">
    <property type="entry name" value="Adenylate/guanylate cyclase"/>
    <property type="match status" value="1"/>
</dbReference>
<comment type="catalytic activity">
    <reaction evidence="25">
        <text>L-threonyl-[protein] + ATP = O-phospho-L-threonyl-[protein] + ADP + H(+)</text>
        <dbReference type="Rhea" id="RHEA:46608"/>
        <dbReference type="Rhea" id="RHEA-COMP:11060"/>
        <dbReference type="Rhea" id="RHEA-COMP:11605"/>
        <dbReference type="ChEBI" id="CHEBI:15378"/>
        <dbReference type="ChEBI" id="CHEBI:30013"/>
        <dbReference type="ChEBI" id="CHEBI:30616"/>
        <dbReference type="ChEBI" id="CHEBI:61977"/>
        <dbReference type="ChEBI" id="CHEBI:456216"/>
        <dbReference type="EC" id="2.7.11.1"/>
    </reaction>
</comment>
<dbReference type="PROSITE" id="PS50011">
    <property type="entry name" value="PROTEIN_KINASE_DOM"/>
    <property type="match status" value="1"/>
</dbReference>
<dbReference type="InterPro" id="IPR001480">
    <property type="entry name" value="Bulb-type_lectin_dom"/>
</dbReference>
<dbReference type="InterPro" id="IPR051343">
    <property type="entry name" value="G-type_lectin_kinases/EP1-like"/>
</dbReference>
<dbReference type="Gene3D" id="1.10.520.10">
    <property type="match status" value="1"/>
</dbReference>
<comment type="caution">
    <text evidence="33">The sequence shown here is derived from an EMBL/GenBank/DDBJ whole genome shotgun (WGS) entry which is preliminary data.</text>
</comment>
<evidence type="ECO:0000256" key="3">
    <source>
        <dbReference type="ARBA" id="ARBA00004479"/>
    </source>
</evidence>
<evidence type="ECO:0000313" key="34">
    <source>
        <dbReference type="Proteomes" id="UP000826271"/>
    </source>
</evidence>
<comment type="catalytic activity">
    <reaction evidence="1">
        <text>2 a phenolic donor + H2O2 = 2 a phenolic radical donor + 2 H2O</text>
        <dbReference type="Rhea" id="RHEA:56136"/>
        <dbReference type="ChEBI" id="CHEBI:15377"/>
        <dbReference type="ChEBI" id="CHEBI:16240"/>
        <dbReference type="ChEBI" id="CHEBI:139520"/>
        <dbReference type="ChEBI" id="CHEBI:139521"/>
        <dbReference type="EC" id="1.11.1.7"/>
    </reaction>
</comment>
<evidence type="ECO:0000256" key="8">
    <source>
        <dbReference type="ARBA" id="ARBA00022559"/>
    </source>
</evidence>
<dbReference type="Gene3D" id="3.30.200.20">
    <property type="entry name" value="Phosphorylase Kinase, domain 1"/>
    <property type="match status" value="1"/>
</dbReference>
<evidence type="ECO:0000256" key="4">
    <source>
        <dbReference type="ARBA" id="ARBA00006873"/>
    </source>
</evidence>
<dbReference type="PRINTS" id="PR00458">
    <property type="entry name" value="PEROXIDASE"/>
</dbReference>
<dbReference type="InterPro" id="IPR019794">
    <property type="entry name" value="Peroxidases_AS"/>
</dbReference>
<keyword evidence="8" id="KW-0575">Peroxidase</keyword>
<dbReference type="SUPFAM" id="SSF48113">
    <property type="entry name" value="Heme-dependent peroxidases"/>
    <property type="match status" value="1"/>
</dbReference>
<keyword evidence="19" id="KW-0560">Oxidoreductase</keyword>
<comment type="cofactor">
    <cofactor evidence="2">
        <name>heme b</name>
        <dbReference type="ChEBI" id="CHEBI:60344"/>
    </cofactor>
</comment>
<dbReference type="FunFam" id="1.10.520.10:FF:000011">
    <property type="entry name" value="L-ascorbate peroxidase"/>
    <property type="match status" value="1"/>
</dbReference>
<comment type="subcellular location">
    <subcellularLocation>
        <location evidence="3">Membrane</location>
        <topology evidence="3">Single-pass type I membrane protein</topology>
    </subcellularLocation>
</comment>
<keyword evidence="15 27" id="KW-0547">Nucleotide-binding</keyword>
<comment type="catalytic activity">
    <reaction evidence="26">
        <text>L-seryl-[protein] + ATP = O-phospho-L-seryl-[protein] + ADP + H(+)</text>
        <dbReference type="Rhea" id="RHEA:17989"/>
        <dbReference type="Rhea" id="RHEA-COMP:9863"/>
        <dbReference type="Rhea" id="RHEA-COMP:11604"/>
        <dbReference type="ChEBI" id="CHEBI:15378"/>
        <dbReference type="ChEBI" id="CHEBI:29999"/>
        <dbReference type="ChEBI" id="CHEBI:30616"/>
        <dbReference type="ChEBI" id="CHEBI:83421"/>
        <dbReference type="ChEBI" id="CHEBI:456216"/>
        <dbReference type="EC" id="2.7.11.1"/>
    </reaction>
</comment>
<dbReference type="SMART" id="SM00108">
    <property type="entry name" value="B_lectin"/>
    <property type="match status" value="1"/>
</dbReference>
<accession>A0AAV6X555</accession>
<dbReference type="SUPFAM" id="SSF51110">
    <property type="entry name" value="alpha-D-mannose-specific plant lectins"/>
    <property type="match status" value="1"/>
</dbReference>
<dbReference type="GO" id="GO:0006979">
    <property type="term" value="P:response to oxidative stress"/>
    <property type="evidence" value="ECO:0007669"/>
    <property type="project" value="InterPro"/>
</dbReference>
<keyword evidence="34" id="KW-1185">Reference proteome</keyword>
<dbReference type="PROSITE" id="PS00107">
    <property type="entry name" value="PROTEIN_KINASE_ATP"/>
    <property type="match status" value="1"/>
</dbReference>
<dbReference type="InterPro" id="IPR002207">
    <property type="entry name" value="Peroxidase_I"/>
</dbReference>
<dbReference type="GO" id="GO:0140825">
    <property type="term" value="F:lactoperoxidase activity"/>
    <property type="evidence" value="ECO:0007669"/>
    <property type="project" value="UniProtKB-EC"/>
</dbReference>
<comment type="similarity">
    <text evidence="4">Belongs to the peroxidase family. Ascorbate peroxidase subfamily.</text>
</comment>
<evidence type="ECO:0000259" key="29">
    <source>
        <dbReference type="PROSITE" id="PS50011"/>
    </source>
</evidence>
<reference evidence="33" key="1">
    <citation type="submission" date="2019-10" db="EMBL/GenBank/DDBJ databases">
        <authorList>
            <person name="Zhang R."/>
            <person name="Pan Y."/>
            <person name="Wang J."/>
            <person name="Ma R."/>
            <person name="Yu S."/>
        </authorList>
    </citation>
    <scope>NUCLEOTIDE SEQUENCE</scope>
    <source>
        <strain evidence="33">LA-IB0</strain>
        <tissue evidence="33">Leaf</tissue>
    </source>
</reference>
<dbReference type="GO" id="GO:0046872">
    <property type="term" value="F:metal ion binding"/>
    <property type="evidence" value="ECO:0007669"/>
    <property type="project" value="UniProtKB-KW"/>
</dbReference>
<dbReference type="InterPro" id="IPR003609">
    <property type="entry name" value="Pan_app"/>
</dbReference>
<evidence type="ECO:0000256" key="6">
    <source>
        <dbReference type="ARBA" id="ARBA00022536"/>
    </source>
</evidence>
<keyword evidence="7" id="KW-0597">Phosphoprotein</keyword>
<evidence type="ECO:0000256" key="14">
    <source>
        <dbReference type="ARBA" id="ARBA00022734"/>
    </source>
</evidence>
<dbReference type="CDD" id="cd00028">
    <property type="entry name" value="B_lectin"/>
    <property type="match status" value="1"/>
</dbReference>
<evidence type="ECO:0000259" key="30">
    <source>
        <dbReference type="PROSITE" id="PS50873"/>
    </source>
</evidence>
<dbReference type="PROSITE" id="PS50948">
    <property type="entry name" value="PAN"/>
    <property type="match status" value="1"/>
</dbReference>
<dbReference type="GO" id="GO:0030246">
    <property type="term" value="F:carbohydrate binding"/>
    <property type="evidence" value="ECO:0007669"/>
    <property type="project" value="UniProtKB-KW"/>
</dbReference>
<dbReference type="GO" id="GO:0004674">
    <property type="term" value="F:protein serine/threonine kinase activity"/>
    <property type="evidence" value="ECO:0007669"/>
    <property type="project" value="UniProtKB-KW"/>
</dbReference>
<feature type="domain" description="Plant heme peroxidase family profile" evidence="30">
    <location>
        <begin position="881"/>
        <end position="1094"/>
    </location>
</feature>
<dbReference type="FunFam" id="2.90.10.10:FF:000008">
    <property type="entry name" value="Serine/threonine-protein kinase"/>
    <property type="match status" value="1"/>
</dbReference>
<evidence type="ECO:0000256" key="28">
    <source>
        <dbReference type="SAM" id="Phobius"/>
    </source>
</evidence>
<keyword evidence="14" id="KW-0430">Lectin</keyword>
<feature type="binding site" evidence="27">
    <location>
        <position position="475"/>
    </location>
    <ligand>
        <name>ATP</name>
        <dbReference type="ChEBI" id="CHEBI:30616"/>
    </ligand>
</feature>
<dbReference type="PROSITE" id="PS00108">
    <property type="entry name" value="PROTEIN_KINASE_ST"/>
    <property type="match status" value="1"/>
</dbReference>
<dbReference type="Pfam" id="PF00069">
    <property type="entry name" value="Pkinase"/>
    <property type="match status" value="1"/>
</dbReference>
<keyword evidence="21 28" id="KW-0472">Membrane</keyword>
<keyword evidence="6" id="KW-0245">EGF-like domain</keyword>
<name>A0AAV6X555_9LAMI</name>
<evidence type="ECO:0000256" key="5">
    <source>
        <dbReference type="ARBA" id="ARBA00022527"/>
    </source>
</evidence>
<dbReference type="Gene3D" id="2.90.10.10">
    <property type="entry name" value="Bulb-type lectin domain"/>
    <property type="match status" value="1"/>
</dbReference>
<gene>
    <name evidence="33" type="ORF">BUALT_Bualt10G0137300</name>
</gene>
<dbReference type="Pfam" id="PF01453">
    <property type="entry name" value="B_lectin"/>
    <property type="match status" value="1"/>
</dbReference>
<dbReference type="InterPro" id="IPR010255">
    <property type="entry name" value="Haem_peroxidase_sf"/>
</dbReference>
<dbReference type="Pfam" id="PF00141">
    <property type="entry name" value="peroxidase"/>
    <property type="match status" value="1"/>
</dbReference>
<evidence type="ECO:0000256" key="17">
    <source>
        <dbReference type="ARBA" id="ARBA00022840"/>
    </source>
</evidence>
<dbReference type="PROSITE" id="PS00436">
    <property type="entry name" value="PEROXIDASE_2"/>
    <property type="match status" value="1"/>
</dbReference>
<evidence type="ECO:0000256" key="18">
    <source>
        <dbReference type="ARBA" id="ARBA00022989"/>
    </source>
</evidence>
<dbReference type="GO" id="GO:0016020">
    <property type="term" value="C:membrane"/>
    <property type="evidence" value="ECO:0007669"/>
    <property type="project" value="UniProtKB-SubCell"/>
</dbReference>
<evidence type="ECO:0000256" key="21">
    <source>
        <dbReference type="ARBA" id="ARBA00023136"/>
    </source>
</evidence>
<keyword evidence="18 28" id="KW-1133">Transmembrane helix</keyword>
<dbReference type="GO" id="GO:0020037">
    <property type="term" value="F:heme binding"/>
    <property type="evidence" value="ECO:0007669"/>
    <property type="project" value="InterPro"/>
</dbReference>
<dbReference type="CDD" id="cd01098">
    <property type="entry name" value="PAN_AP_plant"/>
    <property type="match status" value="1"/>
</dbReference>
<dbReference type="InterPro" id="IPR019793">
    <property type="entry name" value="Peroxidases_heam-ligand_BS"/>
</dbReference>
<evidence type="ECO:0000256" key="24">
    <source>
        <dbReference type="ARBA" id="ARBA00023180"/>
    </source>
</evidence>
<dbReference type="Gene3D" id="1.10.510.10">
    <property type="entry name" value="Transferase(Phosphotransferase) domain 1"/>
    <property type="match status" value="1"/>
</dbReference>
<keyword evidence="23" id="KW-0675">Receptor</keyword>
<keyword evidence="9" id="KW-0349">Heme</keyword>
<evidence type="ECO:0008006" key="35">
    <source>
        <dbReference type="Google" id="ProtNLM"/>
    </source>
</evidence>
<organism evidence="33 34">
    <name type="scientific">Buddleja alternifolia</name>
    <dbReference type="NCBI Taxonomy" id="168488"/>
    <lineage>
        <taxon>Eukaryota</taxon>
        <taxon>Viridiplantae</taxon>
        <taxon>Streptophyta</taxon>
        <taxon>Embryophyta</taxon>
        <taxon>Tracheophyta</taxon>
        <taxon>Spermatophyta</taxon>
        <taxon>Magnoliopsida</taxon>
        <taxon>eudicotyledons</taxon>
        <taxon>Gunneridae</taxon>
        <taxon>Pentapetalae</taxon>
        <taxon>asterids</taxon>
        <taxon>lamiids</taxon>
        <taxon>Lamiales</taxon>
        <taxon>Scrophulariaceae</taxon>
        <taxon>Buddlejeae</taxon>
        <taxon>Buddleja</taxon>
    </lineage>
</organism>
<evidence type="ECO:0000256" key="11">
    <source>
        <dbReference type="ARBA" id="ARBA00022692"/>
    </source>
</evidence>
<dbReference type="InterPro" id="IPR008271">
    <property type="entry name" value="Ser/Thr_kinase_AS"/>
</dbReference>
<feature type="domain" description="Apple" evidence="32">
    <location>
        <begin position="284"/>
        <end position="368"/>
    </location>
</feature>
<evidence type="ECO:0000256" key="22">
    <source>
        <dbReference type="ARBA" id="ARBA00023157"/>
    </source>
</evidence>
<evidence type="ECO:0000256" key="1">
    <source>
        <dbReference type="ARBA" id="ARBA00000189"/>
    </source>
</evidence>
<evidence type="ECO:0000256" key="19">
    <source>
        <dbReference type="ARBA" id="ARBA00023002"/>
    </source>
</evidence>
<feature type="transmembrane region" description="Helical" evidence="28">
    <location>
        <begin position="384"/>
        <end position="404"/>
    </location>
</feature>
<dbReference type="Gene3D" id="1.10.420.10">
    <property type="entry name" value="Peroxidase, domain 2"/>
    <property type="match status" value="1"/>
</dbReference>
<keyword evidence="10" id="KW-0808">Transferase</keyword>
<dbReference type="SMART" id="SM00220">
    <property type="entry name" value="S_TKc"/>
    <property type="match status" value="1"/>
</dbReference>
<keyword evidence="11 28" id="KW-0812">Transmembrane</keyword>
<dbReference type="EMBL" id="WHWC01000010">
    <property type="protein sequence ID" value="KAG8375792.1"/>
    <property type="molecule type" value="Genomic_DNA"/>
</dbReference>
<dbReference type="InterPro" id="IPR000719">
    <property type="entry name" value="Prot_kinase_dom"/>
</dbReference>
<dbReference type="GO" id="GO:0005524">
    <property type="term" value="F:ATP binding"/>
    <property type="evidence" value="ECO:0007669"/>
    <property type="project" value="UniProtKB-UniRule"/>
</dbReference>
<keyword evidence="22" id="KW-1015">Disulfide bond</keyword>
<keyword evidence="24" id="KW-0325">Glycoprotein</keyword>
<keyword evidence="20" id="KW-0408">Iron</keyword>
<evidence type="ECO:0000256" key="12">
    <source>
        <dbReference type="ARBA" id="ARBA00022723"/>
    </source>
</evidence>
<evidence type="ECO:0000256" key="10">
    <source>
        <dbReference type="ARBA" id="ARBA00022679"/>
    </source>
</evidence>
<dbReference type="PROSITE" id="PS50873">
    <property type="entry name" value="PEROXIDASE_4"/>
    <property type="match status" value="1"/>
</dbReference>
<dbReference type="AlphaFoldDB" id="A0AAV6X555"/>
<evidence type="ECO:0000256" key="7">
    <source>
        <dbReference type="ARBA" id="ARBA00022553"/>
    </source>
</evidence>
<dbReference type="InterPro" id="IPR036426">
    <property type="entry name" value="Bulb-type_lectin_dom_sf"/>
</dbReference>